<protein>
    <submittedName>
        <fullName evidence="1">Uncharacterized protein</fullName>
    </submittedName>
</protein>
<reference evidence="1 2" key="1">
    <citation type="journal article" date="2019" name="Nat. Med.">
        <title>A library of human gut bacterial isolates paired with longitudinal multiomics data enables mechanistic microbiome research.</title>
        <authorList>
            <person name="Poyet M."/>
            <person name="Groussin M."/>
            <person name="Gibbons S.M."/>
            <person name="Avila-Pacheco J."/>
            <person name="Jiang X."/>
            <person name="Kearney S.M."/>
            <person name="Perrotta A.R."/>
            <person name="Berdy B."/>
            <person name="Zhao S."/>
            <person name="Lieberman T.D."/>
            <person name="Swanson P.K."/>
            <person name="Smith M."/>
            <person name="Roesemann S."/>
            <person name="Alexander J.E."/>
            <person name="Rich S.A."/>
            <person name="Livny J."/>
            <person name="Vlamakis H."/>
            <person name="Clish C."/>
            <person name="Bullock K."/>
            <person name="Deik A."/>
            <person name="Scott J."/>
            <person name="Pierce K.A."/>
            <person name="Xavier R.J."/>
            <person name="Alm E.J."/>
        </authorList>
    </citation>
    <scope>NUCLEOTIDE SEQUENCE [LARGE SCALE GENOMIC DNA]</scope>
    <source>
        <strain evidence="1 2">BIOML-A7</strain>
    </source>
</reference>
<comment type="caution">
    <text evidence="1">The sequence shown here is derived from an EMBL/GenBank/DDBJ whole genome shotgun (WGS) entry which is preliminary data.</text>
</comment>
<evidence type="ECO:0000313" key="2">
    <source>
        <dbReference type="Proteomes" id="UP000471447"/>
    </source>
</evidence>
<dbReference type="AlphaFoldDB" id="A0A7J5QTF2"/>
<sequence length="126" mass="14697">MPIENNDRDEKTVSSSKLMVNFLPRFQVGNYPFFTYFNKKKQALTEPDKQLEENLPPSLKKNRSLVQITRFERIASIQSSTEQRKASIADIIDEVISFSNSGKNLEKTSERRVYSLSHPCAVWRRR</sequence>
<accession>A0A7J5QTF2</accession>
<dbReference type="EMBL" id="WDCG01000007">
    <property type="protein sequence ID" value="KAB6424692.1"/>
    <property type="molecule type" value="Genomic_DNA"/>
</dbReference>
<name>A0A7J5QTF2_9BACE</name>
<proteinExistence type="predicted"/>
<dbReference type="Proteomes" id="UP000471447">
    <property type="component" value="Unassembled WGS sequence"/>
</dbReference>
<dbReference type="RefSeq" id="WP_048695748.1">
    <property type="nucleotide sequence ID" value="NZ_JBDORN010000006.1"/>
</dbReference>
<gene>
    <name evidence="1" type="ORF">GAZ26_08200</name>
</gene>
<organism evidence="1 2">
    <name type="scientific">Bacteroides xylanisolvens</name>
    <dbReference type="NCBI Taxonomy" id="371601"/>
    <lineage>
        <taxon>Bacteria</taxon>
        <taxon>Pseudomonadati</taxon>
        <taxon>Bacteroidota</taxon>
        <taxon>Bacteroidia</taxon>
        <taxon>Bacteroidales</taxon>
        <taxon>Bacteroidaceae</taxon>
        <taxon>Bacteroides</taxon>
    </lineage>
</organism>
<evidence type="ECO:0000313" key="1">
    <source>
        <dbReference type="EMBL" id="KAB6424692.1"/>
    </source>
</evidence>